<evidence type="ECO:0000313" key="3">
    <source>
        <dbReference type="Proteomes" id="UP000198636"/>
    </source>
</evidence>
<feature type="signal peptide" evidence="1">
    <location>
        <begin position="1"/>
        <end position="23"/>
    </location>
</feature>
<protein>
    <submittedName>
        <fullName evidence="2">Uncharacterized protein</fullName>
    </submittedName>
</protein>
<evidence type="ECO:0000313" key="2">
    <source>
        <dbReference type="EMBL" id="SCY50957.1"/>
    </source>
</evidence>
<keyword evidence="3" id="KW-1185">Reference proteome</keyword>
<reference evidence="2 3" key="1">
    <citation type="submission" date="2016-10" db="EMBL/GenBank/DDBJ databases">
        <authorList>
            <person name="de Groot N.N."/>
        </authorList>
    </citation>
    <scope>NUCLEOTIDE SEQUENCE [LARGE SCALE GENOMIC DNA]</scope>
    <source>
        <strain evidence="2 3">DSM 18978</strain>
    </source>
</reference>
<dbReference type="STRING" id="1120976.SAMN03080606_01692"/>
<dbReference type="Proteomes" id="UP000198636">
    <property type="component" value="Unassembled WGS sequence"/>
</dbReference>
<dbReference type="EMBL" id="FMUS01000009">
    <property type="protein sequence ID" value="SCY50957.1"/>
    <property type="molecule type" value="Genomic_DNA"/>
</dbReference>
<dbReference type="RefSeq" id="WP_091542250.1">
    <property type="nucleotide sequence ID" value="NZ_FMUS01000009.1"/>
</dbReference>
<keyword evidence="1" id="KW-0732">Signal</keyword>
<organism evidence="2 3">
    <name type="scientific">Alkaliphilus peptidifermentans DSM 18978</name>
    <dbReference type="NCBI Taxonomy" id="1120976"/>
    <lineage>
        <taxon>Bacteria</taxon>
        <taxon>Bacillati</taxon>
        <taxon>Bacillota</taxon>
        <taxon>Clostridia</taxon>
        <taxon>Peptostreptococcales</taxon>
        <taxon>Natronincolaceae</taxon>
        <taxon>Alkaliphilus</taxon>
    </lineage>
</organism>
<gene>
    <name evidence="2" type="ORF">SAMN03080606_01692</name>
</gene>
<evidence type="ECO:0000256" key="1">
    <source>
        <dbReference type="SAM" id="SignalP"/>
    </source>
</evidence>
<dbReference type="PROSITE" id="PS51257">
    <property type="entry name" value="PROKAR_LIPOPROTEIN"/>
    <property type="match status" value="1"/>
</dbReference>
<dbReference type="AlphaFoldDB" id="A0A1G5GHX5"/>
<feature type="chain" id="PRO_5038545859" evidence="1">
    <location>
        <begin position="24"/>
        <end position="216"/>
    </location>
</feature>
<sequence length="216" mass="24356">MYKKFILLIIVTALLLTACSSTGDKGTSGDKENDKIIEATNKDIVDEELPKYKAILPQLDFGMSYKEVIDVLGEPDGIINIEDEGLIILKGYFMLLVYDHIELIMYNSNYEKKFDISDSTIIQIDITKAHVNDADIKVGDSIEVVKNQYDLKGHKIDAYEESDFYRSLVRNYRQYDAVEVYFLHGGVIGEMPVVIAIYVDESNIITRIVLGLPTAG</sequence>
<accession>A0A1G5GHX5</accession>
<proteinExistence type="predicted"/>
<name>A0A1G5GHX5_9FIRM</name>